<dbReference type="GO" id="GO:0035556">
    <property type="term" value="P:intracellular signal transduction"/>
    <property type="evidence" value="ECO:0007669"/>
    <property type="project" value="InterPro"/>
</dbReference>
<keyword evidence="13" id="KW-0115">cAMP biosynthesis</keyword>
<comment type="function">
    <text evidence="3">Could act as a receptor for an unknown ligand.</text>
</comment>
<feature type="region of interest" description="Disordered" evidence="20">
    <location>
        <begin position="1300"/>
        <end position="1349"/>
    </location>
</feature>
<keyword evidence="7" id="KW-0812">Transmembrane</keyword>
<evidence type="ECO:0000256" key="6">
    <source>
        <dbReference type="ARBA" id="ARBA00012201"/>
    </source>
</evidence>
<dbReference type="GO" id="GO:0016020">
    <property type="term" value="C:membrane"/>
    <property type="evidence" value="ECO:0007669"/>
    <property type="project" value="UniProtKB-SubCell"/>
</dbReference>
<dbReference type="FunFam" id="3.30.70.1230:FF:000022">
    <property type="entry name" value="Receptor-type adenylate cyclase GRESAG 4, putative"/>
    <property type="match status" value="1"/>
</dbReference>
<keyword evidence="16" id="KW-0325">Glycoprotein</keyword>
<dbReference type="Pfam" id="PF25493">
    <property type="entry name" value="Peripla_BP_A-cyclase"/>
    <property type="match status" value="1"/>
</dbReference>
<dbReference type="InterPro" id="IPR028082">
    <property type="entry name" value="Peripla_BP_I"/>
</dbReference>
<evidence type="ECO:0000256" key="5">
    <source>
        <dbReference type="ARBA" id="ARBA00005381"/>
    </source>
</evidence>
<dbReference type="SUPFAM" id="SSF53822">
    <property type="entry name" value="Periplasmic binding protein-like I"/>
    <property type="match status" value="1"/>
</dbReference>
<keyword evidence="10" id="KW-0067">ATP-binding</keyword>
<evidence type="ECO:0000256" key="10">
    <source>
        <dbReference type="ARBA" id="ARBA00022840"/>
    </source>
</evidence>
<evidence type="ECO:0000256" key="7">
    <source>
        <dbReference type="ARBA" id="ARBA00022692"/>
    </source>
</evidence>
<evidence type="ECO:0000256" key="14">
    <source>
        <dbReference type="ARBA" id="ARBA00023136"/>
    </source>
</evidence>
<evidence type="ECO:0000256" key="8">
    <source>
        <dbReference type="ARBA" id="ARBA00022723"/>
    </source>
</evidence>
<dbReference type="Pfam" id="PF25495">
    <property type="entry name" value="Peripla_BP_A-cyclase_1"/>
    <property type="match status" value="1"/>
</dbReference>
<evidence type="ECO:0000256" key="12">
    <source>
        <dbReference type="ARBA" id="ARBA00022989"/>
    </source>
</evidence>
<protein>
    <recommendedName>
        <fullName evidence="6">adenylate cyclase</fullName>
        <ecNumber evidence="6">4.6.1.1</ecNumber>
    </recommendedName>
    <alternativeName>
        <fullName evidence="18">ATP pyrophosphate-lyase</fullName>
    </alternativeName>
    <alternativeName>
        <fullName evidence="19">Adenylyl cyclase</fullName>
    </alternativeName>
</protein>
<evidence type="ECO:0000256" key="4">
    <source>
        <dbReference type="ARBA" id="ARBA00004141"/>
    </source>
</evidence>
<comment type="similarity">
    <text evidence="5">Belongs to the adenylyl cyclase class-3 family.</text>
</comment>
<dbReference type="PANTHER" id="PTHR43081">
    <property type="entry name" value="ADENYLATE CYCLASE, TERMINAL-DIFFERENTIATION SPECIFIC-RELATED"/>
    <property type="match status" value="1"/>
</dbReference>
<comment type="catalytic activity">
    <reaction evidence="1">
        <text>ATP = 3',5'-cyclic AMP + diphosphate</text>
        <dbReference type="Rhea" id="RHEA:15389"/>
        <dbReference type="ChEBI" id="CHEBI:30616"/>
        <dbReference type="ChEBI" id="CHEBI:33019"/>
        <dbReference type="ChEBI" id="CHEBI:58165"/>
        <dbReference type="EC" id="4.6.1.1"/>
    </reaction>
</comment>
<evidence type="ECO:0000313" key="24">
    <source>
        <dbReference type="Proteomes" id="UP001430356"/>
    </source>
</evidence>
<organism evidence="23 24">
    <name type="scientific">Novymonas esmeraldas</name>
    <dbReference type="NCBI Taxonomy" id="1808958"/>
    <lineage>
        <taxon>Eukaryota</taxon>
        <taxon>Discoba</taxon>
        <taxon>Euglenozoa</taxon>
        <taxon>Kinetoplastea</taxon>
        <taxon>Metakinetoplastina</taxon>
        <taxon>Trypanosomatida</taxon>
        <taxon>Trypanosomatidae</taxon>
        <taxon>Novymonas</taxon>
    </lineage>
</organism>
<comment type="subcellular location">
    <subcellularLocation>
        <location evidence="4">Membrane</location>
        <topology evidence="4">Multi-pass membrane protein</topology>
    </subcellularLocation>
</comment>
<evidence type="ECO:0000256" key="18">
    <source>
        <dbReference type="ARBA" id="ARBA00032597"/>
    </source>
</evidence>
<evidence type="ECO:0000256" key="2">
    <source>
        <dbReference type="ARBA" id="ARBA00001946"/>
    </source>
</evidence>
<evidence type="ECO:0000256" key="19">
    <source>
        <dbReference type="ARBA" id="ARBA00032637"/>
    </source>
</evidence>
<dbReference type="InterPro" id="IPR057398">
    <property type="entry name" value="GRESAG4.1/3_peripasmic_2"/>
</dbReference>
<keyword evidence="11" id="KW-0460">Magnesium</keyword>
<reference evidence="23 24" key="1">
    <citation type="journal article" date="2021" name="MBio">
        <title>A New Model Trypanosomatid, Novymonas esmeraldas: Genomic Perception of Its 'Candidatus Pandoraea novymonadis' Endosymbiont.</title>
        <authorList>
            <person name="Zakharova A."/>
            <person name="Saura A."/>
            <person name="Butenko A."/>
            <person name="Podesvova L."/>
            <person name="Warmusova S."/>
            <person name="Kostygov A.Y."/>
            <person name="Nenarokova A."/>
            <person name="Lukes J."/>
            <person name="Opperdoes F.R."/>
            <person name="Yurchenko V."/>
        </authorList>
    </citation>
    <scope>NUCLEOTIDE SEQUENCE [LARGE SCALE GENOMIC DNA]</scope>
    <source>
        <strain evidence="23 24">E262AT.01</strain>
    </source>
</reference>
<evidence type="ECO:0000256" key="1">
    <source>
        <dbReference type="ARBA" id="ARBA00001593"/>
    </source>
</evidence>
<dbReference type="PROSITE" id="PS50125">
    <property type="entry name" value="GUANYLATE_CYCLASE_2"/>
    <property type="match status" value="1"/>
</dbReference>
<dbReference type="GO" id="GO:0006171">
    <property type="term" value="P:cAMP biosynthetic process"/>
    <property type="evidence" value="ECO:0007669"/>
    <property type="project" value="UniProtKB-KW"/>
</dbReference>
<evidence type="ECO:0000256" key="9">
    <source>
        <dbReference type="ARBA" id="ARBA00022741"/>
    </source>
</evidence>
<evidence type="ECO:0000256" key="13">
    <source>
        <dbReference type="ARBA" id="ARBA00022998"/>
    </source>
</evidence>
<dbReference type="Proteomes" id="UP001430356">
    <property type="component" value="Unassembled WGS sequence"/>
</dbReference>
<feature type="domain" description="Guanylate cyclase" evidence="22">
    <location>
        <begin position="924"/>
        <end position="1078"/>
    </location>
</feature>
<dbReference type="Pfam" id="PF00211">
    <property type="entry name" value="Guanylate_cyc"/>
    <property type="match status" value="1"/>
</dbReference>
<dbReference type="SUPFAM" id="SSF55073">
    <property type="entry name" value="Nucleotide cyclase"/>
    <property type="match status" value="1"/>
</dbReference>
<keyword evidence="24" id="KW-1185">Reference proteome</keyword>
<evidence type="ECO:0000256" key="20">
    <source>
        <dbReference type="SAM" id="MobiDB-lite"/>
    </source>
</evidence>
<dbReference type="EC" id="4.6.1.1" evidence="6"/>
<keyword evidence="15 23" id="KW-0675">Receptor</keyword>
<dbReference type="InterPro" id="IPR029787">
    <property type="entry name" value="Nucleotide_cyclase"/>
</dbReference>
<dbReference type="GO" id="GO:0005524">
    <property type="term" value="F:ATP binding"/>
    <property type="evidence" value="ECO:0007669"/>
    <property type="project" value="UniProtKB-KW"/>
</dbReference>
<dbReference type="GO" id="GO:0046872">
    <property type="term" value="F:metal ion binding"/>
    <property type="evidence" value="ECO:0007669"/>
    <property type="project" value="UniProtKB-KW"/>
</dbReference>
<keyword evidence="12" id="KW-1133">Transmembrane helix</keyword>
<dbReference type="PANTHER" id="PTHR43081:SF1">
    <property type="entry name" value="ADENYLATE CYCLASE, TERMINAL-DIFFERENTIATION SPECIFIC"/>
    <property type="match status" value="1"/>
</dbReference>
<name>A0AAW0EYM5_9TRYP</name>
<feature type="chain" id="PRO_5043732185" description="adenylate cyclase" evidence="21">
    <location>
        <begin position="40"/>
        <end position="1383"/>
    </location>
</feature>
<dbReference type="GO" id="GO:0004016">
    <property type="term" value="F:adenylate cyclase activity"/>
    <property type="evidence" value="ECO:0007669"/>
    <property type="project" value="UniProtKB-EC"/>
</dbReference>
<evidence type="ECO:0000313" key="23">
    <source>
        <dbReference type="EMBL" id="KAK7199223.1"/>
    </source>
</evidence>
<dbReference type="InterPro" id="IPR057399">
    <property type="entry name" value="GRESAG4.1/3_peripasmic_1"/>
</dbReference>
<comment type="caution">
    <text evidence="23">The sequence shown here is derived from an EMBL/GenBank/DDBJ whole genome shotgun (WGS) entry which is preliminary data.</text>
</comment>
<feature type="signal peptide" evidence="21">
    <location>
        <begin position="1"/>
        <end position="39"/>
    </location>
</feature>
<dbReference type="Gene3D" id="3.30.70.1230">
    <property type="entry name" value="Nucleotide cyclase"/>
    <property type="match status" value="1"/>
</dbReference>
<evidence type="ECO:0000259" key="22">
    <source>
        <dbReference type="PROSITE" id="PS50125"/>
    </source>
</evidence>
<evidence type="ECO:0000256" key="21">
    <source>
        <dbReference type="SAM" id="SignalP"/>
    </source>
</evidence>
<evidence type="ECO:0000256" key="16">
    <source>
        <dbReference type="ARBA" id="ARBA00023180"/>
    </source>
</evidence>
<keyword evidence="8" id="KW-0479">Metal-binding</keyword>
<keyword evidence="14" id="KW-0472">Membrane</keyword>
<dbReference type="InterPro" id="IPR050697">
    <property type="entry name" value="Adenylyl/Guanylyl_Cyclase_3/4"/>
</dbReference>
<gene>
    <name evidence="23" type="ORF">NESM_000892700</name>
</gene>
<keyword evidence="9" id="KW-0547">Nucleotide-binding</keyword>
<dbReference type="InterPro" id="IPR001054">
    <property type="entry name" value="A/G_cyclase"/>
</dbReference>
<dbReference type="PROSITE" id="PS51257">
    <property type="entry name" value="PROKAR_LIPOPROTEIN"/>
    <property type="match status" value="1"/>
</dbReference>
<comment type="cofactor">
    <cofactor evidence="2">
        <name>Mg(2+)</name>
        <dbReference type="ChEBI" id="CHEBI:18420"/>
    </cofactor>
</comment>
<keyword evidence="21" id="KW-0732">Signal</keyword>
<dbReference type="EMBL" id="JAECZO010000246">
    <property type="protein sequence ID" value="KAK7199223.1"/>
    <property type="molecule type" value="Genomic_DNA"/>
</dbReference>
<evidence type="ECO:0000256" key="15">
    <source>
        <dbReference type="ARBA" id="ARBA00023170"/>
    </source>
</evidence>
<evidence type="ECO:0000256" key="3">
    <source>
        <dbReference type="ARBA" id="ARBA00002708"/>
    </source>
</evidence>
<accession>A0AAW0EYM5</accession>
<dbReference type="Gene3D" id="3.40.50.2300">
    <property type="match status" value="2"/>
</dbReference>
<keyword evidence="17" id="KW-0456">Lyase</keyword>
<sequence>MDGCRCVLGCGAAPSRTLSRLAVLVLWLAACCTVSDVQGQGAPPPPPAGGSGTPLLLLNAVYATDEFSSGQAGAIWQGVDAALRASHYKSGDGRDIRVISRDPATDTADVARFVSEKVALHDPLTVVGPYSDERLATLLNTPVTAEKDLVYVSPFTGSSALRKWSDRVYFTRADPLAELKVIMTHILNKIRARRIAFMYVSNAHFGDEELLSVQTTLVNLSRAPAVVYGPPQNAADPAVDMDAFNAMADTQPQVIIVWGLPGPQTSLFLRQVLTDPRTLSATLMTCFALQQVVFEAFYSHHKEMGTQPRDNQVFASATALPPTERSTTHMSLFRTEMAAYIDANPLGFDYDAATSESDLVDRFGVPLLDPATTPAQRYFHRNPNRAQLMVGGWLAGKLLQQTLEQSGWVRNRSTYKSGLFRQNRYLVGGDYVIGDYGGDCNDLAASSGAVCRCNQGGHTAILTVLQKATWNLLSTVSFHFPQSMCYAADEALSKPLNILTLQLADHPGMLRAATEINAIVPMAMRAMGVVYESGNFATLNTTVATSQQSLDDEVRNLWVDIIAGPVLRDLDVGHLLVVTPVFRKPHVHVQRRNYIFVMPTLEQQLYVMYAQMRVFGTWTAASSHVVVTLRGYGAVDSANITTTLSKTAATFNLALPTIRNITEDDELWGPRDTGRINLVLGMRKEDADTIARYLAGETNSIVLLSFEDLAMYYAVLLAAFKTQPASVQARLISFNSLPLWSDTSDAAHAASPLLQFFHTLMKGPPAEYTPSLLRDLVAARFIQSLSASIRNVNSATMADAVYRSSVVTTDGITLGSYQWGCTQTVMGDECAYRNYGARDIVLLSMQRILDPSVPPLAPAVTPSMIYTPHDAQPQEMTTAQRNGVIAGSIIGGVALIAAVALIVYCCSDSRNNNAAPKDGDEPVTLVFTDIESSTALWAALPQMMADAIAAHHRVIRQLLKKYKCYEVKTIGDSFMIACKDAHSAVRLACEVQTKLLSYDWGTAEIDAAYRQFELARVDSVDGYVPTTARLSPEEYEGLWRGLRVRMGLHTGLSDIRYDEVTKGYDYYGDTSNMAARTEAVANGGQVVATETTWWALSDPERDAVSHTVMGPQGLRGVPHAVGMYQLNPVPGRTHAALRTEIEAILPDDGAGDTASNGADALLSSSDLQSGPAAKCAFVITSCFAPYPPVQRIRELQPLLAKWNIGAPPRMPNVSEEDYCQGLINRLAIRIATVTQARERLHQVEFGNTLSPNGGPSGVVNPLAGDRGLLGASARRISVAAASTAAERAAAHESRVFRRGLLAPLPPTAPGRKSSRGASPSGELTDAVVPFPVQRTRGPSLENSGVFEGLSSPGEAVMVRMPNELRLRRRTSHSDASELMSGEV</sequence>
<dbReference type="SMART" id="SM00044">
    <property type="entry name" value="CYCc"/>
    <property type="match status" value="1"/>
</dbReference>
<evidence type="ECO:0000256" key="17">
    <source>
        <dbReference type="ARBA" id="ARBA00023239"/>
    </source>
</evidence>
<proteinExistence type="inferred from homology"/>
<evidence type="ECO:0000256" key="11">
    <source>
        <dbReference type="ARBA" id="ARBA00022842"/>
    </source>
</evidence>